<dbReference type="PROSITE" id="PS01321">
    <property type="entry name" value="RUVC"/>
    <property type="match status" value="1"/>
</dbReference>
<proteinExistence type="inferred from homology"/>
<evidence type="ECO:0000256" key="2">
    <source>
        <dbReference type="ARBA" id="ARBA00022490"/>
    </source>
</evidence>
<dbReference type="InterPro" id="IPR020563">
    <property type="entry name" value="X-over_junc_endoDNase_Mg_BS"/>
</dbReference>
<feature type="binding site" evidence="12">
    <location>
        <position position="153"/>
    </location>
    <ligand>
        <name>Mg(2+)</name>
        <dbReference type="ChEBI" id="CHEBI:18420"/>
        <label>1</label>
    </ligand>
</feature>
<evidence type="ECO:0000256" key="3">
    <source>
        <dbReference type="ARBA" id="ARBA00022722"/>
    </source>
</evidence>
<dbReference type="PRINTS" id="PR00696">
    <property type="entry name" value="RSOLVASERUVC"/>
</dbReference>
<comment type="caution">
    <text evidence="14">The sequence shown here is derived from an EMBL/GenBank/DDBJ whole genome shotgun (WGS) entry which is preliminary data.</text>
</comment>
<feature type="active site" evidence="12">
    <location>
        <position position="153"/>
    </location>
</feature>
<evidence type="ECO:0000256" key="9">
    <source>
        <dbReference type="ARBA" id="ARBA00023125"/>
    </source>
</evidence>
<evidence type="ECO:0000256" key="12">
    <source>
        <dbReference type="HAMAP-Rule" id="MF_00034"/>
    </source>
</evidence>
<keyword evidence="9 12" id="KW-0238">DNA-binding</keyword>
<keyword evidence="11 12" id="KW-0234">DNA repair</keyword>
<dbReference type="Proteomes" id="UP000003175">
    <property type="component" value="Unassembled WGS sequence"/>
</dbReference>
<keyword evidence="5 12" id="KW-0255">Endonuclease</keyword>
<evidence type="ECO:0000256" key="11">
    <source>
        <dbReference type="ARBA" id="ARBA00023204"/>
    </source>
</evidence>
<protein>
    <recommendedName>
        <fullName evidence="12 13">Crossover junction endodeoxyribonuclease RuvC</fullName>
        <ecNumber evidence="12 13">3.1.21.10</ecNumber>
    </recommendedName>
    <alternativeName>
        <fullName evidence="12">Holliday junction nuclease RuvC</fullName>
    </alternativeName>
    <alternativeName>
        <fullName evidence="12">Holliday junction resolvase RuvC</fullName>
    </alternativeName>
</protein>
<dbReference type="EMBL" id="ADGH01000004">
    <property type="protein sequence ID" value="EHG25341.1"/>
    <property type="molecule type" value="Genomic_DNA"/>
</dbReference>
<evidence type="ECO:0000256" key="6">
    <source>
        <dbReference type="ARBA" id="ARBA00022763"/>
    </source>
</evidence>
<dbReference type="EC" id="3.1.21.10" evidence="12 13"/>
<keyword evidence="4 12" id="KW-0479">Metal-binding</keyword>
<evidence type="ECO:0000256" key="1">
    <source>
        <dbReference type="ARBA" id="ARBA00009518"/>
    </source>
</evidence>
<dbReference type="Pfam" id="PF02075">
    <property type="entry name" value="RuvC"/>
    <property type="match status" value="1"/>
</dbReference>
<keyword evidence="7 12" id="KW-0378">Hydrolase</keyword>
<keyword evidence="6 12" id="KW-0227">DNA damage</keyword>
<reference evidence="14 15" key="1">
    <citation type="submission" date="2011-08" db="EMBL/GenBank/DDBJ databases">
        <title>The Genome Sequence of Selenomonas noxia F0398.</title>
        <authorList>
            <consortium name="The Broad Institute Genome Sequencing Platform"/>
            <person name="Earl A."/>
            <person name="Ward D."/>
            <person name="Feldgarden M."/>
            <person name="Gevers D."/>
            <person name="Izard J."/>
            <person name="Ganesan A."/>
            <person name="Blanton J.M."/>
            <person name="Baranova O.V."/>
            <person name="Tanner A.C."/>
            <person name="Dewhirst F.E."/>
            <person name="Young S.K."/>
            <person name="Zeng Q."/>
            <person name="Gargeya S."/>
            <person name="Fitzgerald M."/>
            <person name="Haas B."/>
            <person name="Abouelleil A."/>
            <person name="Alvarado L."/>
            <person name="Arachchi H.M."/>
            <person name="Berlin A."/>
            <person name="Brown A."/>
            <person name="Chapman S.B."/>
            <person name="Chen Z."/>
            <person name="Dunbar C."/>
            <person name="Freedman E."/>
            <person name="Gearin G."/>
            <person name="Gellesch M."/>
            <person name="Goldberg J."/>
            <person name="Griggs A."/>
            <person name="Gujja S."/>
            <person name="Heiman D."/>
            <person name="Howarth C."/>
            <person name="Larson L."/>
            <person name="Lui A."/>
            <person name="MacDonald P.J.P."/>
            <person name="Montmayeur A."/>
            <person name="Murphy C."/>
            <person name="Neiman D."/>
            <person name="Pearson M."/>
            <person name="Priest M."/>
            <person name="Roberts A."/>
            <person name="Saif S."/>
            <person name="Shea T."/>
            <person name="Shenoy N."/>
            <person name="Sisk P."/>
            <person name="Stolte C."/>
            <person name="Sykes S."/>
            <person name="Wortman J."/>
            <person name="Nusbaum C."/>
            <person name="Birren B."/>
        </authorList>
    </citation>
    <scope>NUCLEOTIDE SEQUENCE [LARGE SCALE GENOMIC DNA]</scope>
    <source>
        <strain evidence="14 15">F0398</strain>
    </source>
</reference>
<keyword evidence="8 12" id="KW-0460">Magnesium</keyword>
<dbReference type="InterPro" id="IPR002176">
    <property type="entry name" value="X-over_junc_endoDNase_RuvC"/>
</dbReference>
<keyword evidence="10 12" id="KW-0233">DNA recombination</keyword>
<dbReference type="CDD" id="cd16962">
    <property type="entry name" value="RuvC"/>
    <property type="match status" value="1"/>
</dbReference>
<keyword evidence="2 12" id="KW-0963">Cytoplasm</keyword>
<sequence>MQTRCLHSFKNKKMLVLGIDPGTAICGYGFVELTGSRLRPHAYGAITTPSKMAVEKRLLKIYTELEVLIQKYAPDAMGVEQLFFNRNVTTAIPVGQARGIVLLAAAQNNILIVERTPLQVKQSVTGYGKATKEQVIYMVTKLLNLPAPPHPDDAADALAVAISAAHCVDSIAWRNRI</sequence>
<comment type="cofactor">
    <cofactor evidence="12">
        <name>Mg(2+)</name>
        <dbReference type="ChEBI" id="CHEBI:18420"/>
    </cofactor>
    <text evidence="12">Binds 2 Mg(2+) ion per subunit.</text>
</comment>
<dbReference type="Gene3D" id="3.30.420.10">
    <property type="entry name" value="Ribonuclease H-like superfamily/Ribonuclease H"/>
    <property type="match status" value="1"/>
</dbReference>
<dbReference type="PANTHER" id="PTHR30194">
    <property type="entry name" value="CROSSOVER JUNCTION ENDODEOXYRIBONUCLEASE RUVC"/>
    <property type="match status" value="1"/>
</dbReference>
<evidence type="ECO:0000256" key="13">
    <source>
        <dbReference type="NCBIfam" id="TIGR00228"/>
    </source>
</evidence>
<comment type="similarity">
    <text evidence="1 12">Belongs to the RuvC family.</text>
</comment>
<comment type="function">
    <text evidence="12">The RuvA-RuvB-RuvC complex processes Holliday junction (HJ) DNA during genetic recombination and DNA repair. Endonuclease that resolves HJ intermediates. Cleaves cruciform DNA by making single-stranded nicks across the HJ at symmetrical positions within the homologous arms, yielding a 5'-phosphate and a 3'-hydroxyl group; requires a central core of homology in the junction. The consensus cleavage sequence is 5'-(A/T)TT(C/G)-3'. Cleavage occurs on the 3'-side of the TT dinucleotide at the point of strand exchange. HJ branch migration catalyzed by RuvA-RuvB allows RuvC to scan DNA until it finds its consensus sequence, where it cleaves and resolves the cruciform DNA.</text>
</comment>
<comment type="catalytic activity">
    <reaction evidence="12">
        <text>Endonucleolytic cleavage at a junction such as a reciprocal single-stranded crossover between two homologous DNA duplexes (Holliday junction).</text>
        <dbReference type="EC" id="3.1.21.10"/>
    </reaction>
</comment>
<evidence type="ECO:0000256" key="5">
    <source>
        <dbReference type="ARBA" id="ARBA00022759"/>
    </source>
</evidence>
<evidence type="ECO:0000256" key="7">
    <source>
        <dbReference type="ARBA" id="ARBA00022801"/>
    </source>
</evidence>
<feature type="active site" evidence="12">
    <location>
        <position position="20"/>
    </location>
</feature>
<dbReference type="InterPro" id="IPR012337">
    <property type="entry name" value="RNaseH-like_sf"/>
</dbReference>
<evidence type="ECO:0000256" key="10">
    <source>
        <dbReference type="ARBA" id="ARBA00023172"/>
    </source>
</evidence>
<accession>A0ABP2MRD1</accession>
<feature type="active site" evidence="12">
    <location>
        <position position="80"/>
    </location>
</feature>
<evidence type="ECO:0000313" key="15">
    <source>
        <dbReference type="Proteomes" id="UP000003175"/>
    </source>
</evidence>
<dbReference type="NCBIfam" id="NF000711">
    <property type="entry name" value="PRK00039.2-1"/>
    <property type="match status" value="1"/>
</dbReference>
<evidence type="ECO:0000256" key="8">
    <source>
        <dbReference type="ARBA" id="ARBA00022842"/>
    </source>
</evidence>
<dbReference type="NCBIfam" id="TIGR00228">
    <property type="entry name" value="ruvC"/>
    <property type="match status" value="1"/>
</dbReference>
<comment type="subcellular location">
    <subcellularLocation>
        <location evidence="12">Cytoplasm</location>
    </subcellularLocation>
</comment>
<name>A0ABP2MRD1_9FIRM</name>
<dbReference type="PANTHER" id="PTHR30194:SF3">
    <property type="entry name" value="CROSSOVER JUNCTION ENDODEOXYRIBONUCLEASE RUVC"/>
    <property type="match status" value="1"/>
</dbReference>
<keyword evidence="3 12" id="KW-0540">Nuclease</keyword>
<comment type="subunit">
    <text evidence="12">Homodimer which binds Holliday junction (HJ) DNA. The HJ becomes 2-fold symmetrical on binding to RuvC with unstacked arms; it has a different conformation from HJ DNA in complex with RuvA. In the full resolvosome a probable DNA-RuvA(4)-RuvB(12)-RuvC(2) complex forms which resolves the HJ.</text>
</comment>
<feature type="binding site" evidence="12">
    <location>
        <position position="20"/>
    </location>
    <ligand>
        <name>Mg(2+)</name>
        <dbReference type="ChEBI" id="CHEBI:18420"/>
        <label>1</label>
    </ligand>
</feature>
<dbReference type="HAMAP" id="MF_00034">
    <property type="entry name" value="RuvC"/>
    <property type="match status" value="1"/>
</dbReference>
<evidence type="ECO:0000256" key="4">
    <source>
        <dbReference type="ARBA" id="ARBA00022723"/>
    </source>
</evidence>
<dbReference type="SUPFAM" id="SSF53098">
    <property type="entry name" value="Ribonuclease H-like"/>
    <property type="match status" value="1"/>
</dbReference>
<dbReference type="InterPro" id="IPR036397">
    <property type="entry name" value="RNaseH_sf"/>
</dbReference>
<gene>
    <name evidence="12" type="primary">ruvC</name>
    <name evidence="14" type="ORF">HMPREF9432_00721</name>
</gene>
<feature type="binding site" evidence="12">
    <location>
        <position position="80"/>
    </location>
    <ligand>
        <name>Mg(2+)</name>
        <dbReference type="ChEBI" id="CHEBI:18420"/>
        <label>2</label>
    </ligand>
</feature>
<evidence type="ECO:0000313" key="14">
    <source>
        <dbReference type="EMBL" id="EHG25341.1"/>
    </source>
</evidence>
<organism evidence="14 15">
    <name type="scientific">Selenomonas noxia F0398</name>
    <dbReference type="NCBI Taxonomy" id="702437"/>
    <lineage>
        <taxon>Bacteria</taxon>
        <taxon>Bacillati</taxon>
        <taxon>Bacillota</taxon>
        <taxon>Negativicutes</taxon>
        <taxon>Selenomonadales</taxon>
        <taxon>Selenomonadaceae</taxon>
        <taxon>Selenomonas</taxon>
    </lineage>
</organism>
<keyword evidence="15" id="KW-1185">Reference proteome</keyword>